<reference evidence="1 2" key="1">
    <citation type="journal article" date="2023" name="G3 (Bethesda)">
        <title>A chromosome-length genome assembly and annotation of blackberry (Rubus argutus, cv. 'Hillquist').</title>
        <authorList>
            <person name="Bruna T."/>
            <person name="Aryal R."/>
            <person name="Dudchenko O."/>
            <person name="Sargent D.J."/>
            <person name="Mead D."/>
            <person name="Buti M."/>
            <person name="Cavallini A."/>
            <person name="Hytonen T."/>
            <person name="Andres J."/>
            <person name="Pham M."/>
            <person name="Weisz D."/>
            <person name="Mascagni F."/>
            <person name="Usai G."/>
            <person name="Natali L."/>
            <person name="Bassil N."/>
            <person name="Fernandez G.E."/>
            <person name="Lomsadze A."/>
            <person name="Armour M."/>
            <person name="Olukolu B."/>
            <person name="Poorten T."/>
            <person name="Britton C."/>
            <person name="Davik J."/>
            <person name="Ashrafi H."/>
            <person name="Aiden E.L."/>
            <person name="Borodovsky M."/>
            <person name="Worthington M."/>
        </authorList>
    </citation>
    <scope>NUCLEOTIDE SEQUENCE [LARGE SCALE GENOMIC DNA]</scope>
    <source>
        <strain evidence="1">PI 553951</strain>
    </source>
</reference>
<name>A0AAW1VU46_RUBAR</name>
<evidence type="ECO:0000313" key="2">
    <source>
        <dbReference type="Proteomes" id="UP001457282"/>
    </source>
</evidence>
<evidence type="ECO:0000313" key="1">
    <source>
        <dbReference type="EMBL" id="KAK9911893.1"/>
    </source>
</evidence>
<comment type="caution">
    <text evidence="1">The sequence shown here is derived from an EMBL/GenBank/DDBJ whole genome shotgun (WGS) entry which is preliminary data.</text>
</comment>
<protein>
    <submittedName>
        <fullName evidence="1">Uncharacterized protein</fullName>
    </submittedName>
</protein>
<proteinExistence type="predicted"/>
<dbReference type="Proteomes" id="UP001457282">
    <property type="component" value="Unassembled WGS sequence"/>
</dbReference>
<organism evidence="1 2">
    <name type="scientific">Rubus argutus</name>
    <name type="common">Southern blackberry</name>
    <dbReference type="NCBI Taxonomy" id="59490"/>
    <lineage>
        <taxon>Eukaryota</taxon>
        <taxon>Viridiplantae</taxon>
        <taxon>Streptophyta</taxon>
        <taxon>Embryophyta</taxon>
        <taxon>Tracheophyta</taxon>
        <taxon>Spermatophyta</taxon>
        <taxon>Magnoliopsida</taxon>
        <taxon>eudicotyledons</taxon>
        <taxon>Gunneridae</taxon>
        <taxon>Pentapetalae</taxon>
        <taxon>rosids</taxon>
        <taxon>fabids</taxon>
        <taxon>Rosales</taxon>
        <taxon>Rosaceae</taxon>
        <taxon>Rosoideae</taxon>
        <taxon>Rosoideae incertae sedis</taxon>
        <taxon>Rubus</taxon>
    </lineage>
</organism>
<dbReference type="AlphaFoldDB" id="A0AAW1VU46"/>
<keyword evidence="2" id="KW-1185">Reference proteome</keyword>
<sequence length="90" mass="9226">MWRRILAVQAAAAAEEKGRLGAGGAEELNKARACDCGDGSMAVTWSWRPNGSTVVRTHGFGHGGCKDQLGSSFQGLGADLVKSSGGYGEG</sequence>
<dbReference type="EMBL" id="JBEDUW010000007">
    <property type="protein sequence ID" value="KAK9911893.1"/>
    <property type="molecule type" value="Genomic_DNA"/>
</dbReference>
<gene>
    <name evidence="1" type="ORF">M0R45_035773</name>
</gene>
<accession>A0AAW1VU46</accession>